<reference evidence="3" key="1">
    <citation type="journal article" date="2019" name="Int. J. Syst. Evol. Microbiol.">
        <title>The Global Catalogue of Microorganisms (GCM) 10K type strain sequencing project: providing services to taxonomists for standard genome sequencing and annotation.</title>
        <authorList>
            <consortium name="The Broad Institute Genomics Platform"/>
            <consortium name="The Broad Institute Genome Sequencing Center for Infectious Disease"/>
            <person name="Wu L."/>
            <person name="Ma J."/>
        </authorList>
    </citation>
    <scope>NUCLEOTIDE SEQUENCE [LARGE SCALE GENOMIC DNA]</scope>
    <source>
        <strain evidence="3">CCUG 63369</strain>
    </source>
</reference>
<dbReference type="EMBL" id="JBHTHR010000038">
    <property type="protein sequence ID" value="MFD0800294.1"/>
    <property type="molecule type" value="Genomic_DNA"/>
</dbReference>
<protein>
    <submittedName>
        <fullName evidence="2">Uncharacterized protein</fullName>
    </submittedName>
</protein>
<organism evidence="2 3">
    <name type="scientific">Streptomonospora algeriensis</name>
    <dbReference type="NCBI Taxonomy" id="995084"/>
    <lineage>
        <taxon>Bacteria</taxon>
        <taxon>Bacillati</taxon>
        <taxon>Actinomycetota</taxon>
        <taxon>Actinomycetes</taxon>
        <taxon>Streptosporangiales</taxon>
        <taxon>Nocardiopsidaceae</taxon>
        <taxon>Streptomonospora</taxon>
    </lineage>
</organism>
<comment type="caution">
    <text evidence="2">The sequence shown here is derived from an EMBL/GenBank/DDBJ whole genome shotgun (WGS) entry which is preliminary data.</text>
</comment>
<evidence type="ECO:0000313" key="2">
    <source>
        <dbReference type="EMBL" id="MFD0800294.1"/>
    </source>
</evidence>
<feature type="compositionally biased region" description="Basic and acidic residues" evidence="1">
    <location>
        <begin position="1"/>
        <end position="12"/>
    </location>
</feature>
<keyword evidence="3" id="KW-1185">Reference proteome</keyword>
<feature type="region of interest" description="Disordered" evidence="1">
    <location>
        <begin position="1"/>
        <end position="40"/>
    </location>
</feature>
<feature type="compositionally biased region" description="Basic and acidic residues" evidence="1">
    <location>
        <begin position="21"/>
        <end position="40"/>
    </location>
</feature>
<dbReference type="Proteomes" id="UP001596956">
    <property type="component" value="Unassembled WGS sequence"/>
</dbReference>
<name>A0ABW3BD54_9ACTN</name>
<evidence type="ECO:0000313" key="3">
    <source>
        <dbReference type="Proteomes" id="UP001596956"/>
    </source>
</evidence>
<gene>
    <name evidence="2" type="ORF">ACFQZU_03045</name>
</gene>
<sequence length="64" mass="7295">MHDAEQEKEHASEAPSAPLDALDRHDETDPVHTRRTIDDLTVHHHCRVRTRTASTFPAVDDSRL</sequence>
<accession>A0ABW3BD54</accession>
<proteinExistence type="predicted"/>
<evidence type="ECO:0000256" key="1">
    <source>
        <dbReference type="SAM" id="MobiDB-lite"/>
    </source>
</evidence>